<proteinExistence type="predicted"/>
<dbReference type="AlphaFoldDB" id="A0A2P2KPV6"/>
<protein>
    <submittedName>
        <fullName evidence="1">Uncharacterized protein</fullName>
    </submittedName>
</protein>
<dbReference type="EMBL" id="GGEC01027285">
    <property type="protein sequence ID" value="MBX07769.1"/>
    <property type="molecule type" value="Transcribed_RNA"/>
</dbReference>
<reference evidence="1" key="1">
    <citation type="submission" date="2018-02" db="EMBL/GenBank/DDBJ databases">
        <title>Rhizophora mucronata_Transcriptome.</title>
        <authorList>
            <person name="Meera S.P."/>
            <person name="Sreeshan A."/>
            <person name="Augustine A."/>
        </authorList>
    </citation>
    <scope>NUCLEOTIDE SEQUENCE</scope>
    <source>
        <tissue evidence="1">Leaf</tissue>
    </source>
</reference>
<name>A0A2P2KPV6_RHIMU</name>
<accession>A0A2P2KPV6</accession>
<evidence type="ECO:0000313" key="1">
    <source>
        <dbReference type="EMBL" id="MBX07769.1"/>
    </source>
</evidence>
<organism evidence="1">
    <name type="scientific">Rhizophora mucronata</name>
    <name type="common">Asiatic mangrove</name>
    <dbReference type="NCBI Taxonomy" id="61149"/>
    <lineage>
        <taxon>Eukaryota</taxon>
        <taxon>Viridiplantae</taxon>
        <taxon>Streptophyta</taxon>
        <taxon>Embryophyta</taxon>
        <taxon>Tracheophyta</taxon>
        <taxon>Spermatophyta</taxon>
        <taxon>Magnoliopsida</taxon>
        <taxon>eudicotyledons</taxon>
        <taxon>Gunneridae</taxon>
        <taxon>Pentapetalae</taxon>
        <taxon>rosids</taxon>
        <taxon>fabids</taxon>
        <taxon>Malpighiales</taxon>
        <taxon>Rhizophoraceae</taxon>
        <taxon>Rhizophora</taxon>
    </lineage>
</organism>
<sequence>MRVPMERIKRITRMGRD</sequence>